<dbReference type="AlphaFoldDB" id="A0A016T434"/>
<feature type="compositionally biased region" description="Polar residues" evidence="1">
    <location>
        <begin position="301"/>
        <end position="312"/>
    </location>
</feature>
<sequence>MHHRFEGGDMWLQPPPRPPPPMMYPGLGGVPRHPAINYLYDEGRPFPNRGGGANTDLVIKCPECRQPTKVPPEGLSVNYRLQELVARVSETNPPTNSAADSGDSDGNRLPKCLVCDEVMAKGVYLSCRTCFAENEAVRQLCSMCCLRNHNGHEIEEKRFLTMNDIVIGRESVSEATGRGFQAVDQAAHELDACAASAKDFFQQSTQNVLRAFEIIANDMQFEILSCHDELERKVTIAQEISAKLEQLPDIVKTILEEFRSKLDAAMNHFVNSTLVYEGLHASSLQAEGLPRNRELEGESCGASNQVGTSSCTDSERRDGQNSSRCGDVRDVPRALSLLERRTRQLRMMQQQCNSLRRRRLQDRLNRHHTYNRDLWSLDADRERHERLREELRNDLFDTDDRGSRDHSNRRQCPVHPCRQIPPTCPSTMSTPTRSQAGEERVRSNSVEIISSTPPAVVDLEQRAERLIITPERRVPKTEAGAEDDARDNGSGSSKMTCKHRRGADPLRTGTSSSANQNSVDSSDAAVAPEFHSPHVRPVKRKIGLSGM</sequence>
<evidence type="ECO:0000256" key="1">
    <source>
        <dbReference type="SAM" id="MobiDB-lite"/>
    </source>
</evidence>
<dbReference type="EMBL" id="JARK01001476">
    <property type="protein sequence ID" value="EYB97480.1"/>
    <property type="molecule type" value="Genomic_DNA"/>
</dbReference>
<dbReference type="OrthoDB" id="5865218at2759"/>
<dbReference type="STRING" id="53326.A0A016T434"/>
<dbReference type="Proteomes" id="UP000024635">
    <property type="component" value="Unassembled WGS sequence"/>
</dbReference>
<reference evidence="3" key="1">
    <citation type="journal article" date="2015" name="Nat. Genet.">
        <title>The genome and transcriptome of the zoonotic hookworm Ancylostoma ceylanicum identify infection-specific gene families.</title>
        <authorList>
            <person name="Schwarz E.M."/>
            <person name="Hu Y."/>
            <person name="Antoshechkin I."/>
            <person name="Miller M.M."/>
            <person name="Sternberg P.W."/>
            <person name="Aroian R.V."/>
        </authorList>
    </citation>
    <scope>NUCLEOTIDE SEQUENCE</scope>
    <source>
        <strain evidence="3">HY135</strain>
    </source>
</reference>
<evidence type="ECO:0000313" key="3">
    <source>
        <dbReference type="Proteomes" id="UP000024635"/>
    </source>
</evidence>
<comment type="caution">
    <text evidence="2">The sequence shown here is derived from an EMBL/GenBank/DDBJ whole genome shotgun (WGS) entry which is preliminary data.</text>
</comment>
<proteinExistence type="predicted"/>
<feature type="compositionally biased region" description="Basic and acidic residues" evidence="1">
    <location>
        <begin position="396"/>
        <end position="408"/>
    </location>
</feature>
<feature type="compositionally biased region" description="Low complexity" evidence="1">
    <location>
        <begin position="425"/>
        <end position="434"/>
    </location>
</feature>
<feature type="region of interest" description="Disordered" evidence="1">
    <location>
        <begin position="396"/>
        <end position="449"/>
    </location>
</feature>
<organism evidence="2 3">
    <name type="scientific">Ancylostoma ceylanicum</name>
    <dbReference type="NCBI Taxonomy" id="53326"/>
    <lineage>
        <taxon>Eukaryota</taxon>
        <taxon>Metazoa</taxon>
        <taxon>Ecdysozoa</taxon>
        <taxon>Nematoda</taxon>
        <taxon>Chromadorea</taxon>
        <taxon>Rhabditida</taxon>
        <taxon>Rhabditina</taxon>
        <taxon>Rhabditomorpha</taxon>
        <taxon>Strongyloidea</taxon>
        <taxon>Ancylostomatidae</taxon>
        <taxon>Ancylostomatinae</taxon>
        <taxon>Ancylostoma</taxon>
    </lineage>
</organism>
<accession>A0A016T434</accession>
<feature type="compositionally biased region" description="Basic residues" evidence="1">
    <location>
        <begin position="533"/>
        <end position="547"/>
    </location>
</feature>
<name>A0A016T434_9BILA</name>
<evidence type="ECO:0000313" key="2">
    <source>
        <dbReference type="EMBL" id="EYB97480.1"/>
    </source>
</evidence>
<protein>
    <submittedName>
        <fullName evidence="2">Uncharacterized protein</fullName>
    </submittedName>
</protein>
<feature type="region of interest" description="Disordered" evidence="1">
    <location>
        <begin position="468"/>
        <end position="547"/>
    </location>
</feature>
<feature type="region of interest" description="Disordered" evidence="1">
    <location>
        <begin position="295"/>
        <end position="327"/>
    </location>
</feature>
<keyword evidence="3" id="KW-1185">Reference proteome</keyword>
<gene>
    <name evidence="2" type="primary">Acey_s0140.g2165</name>
    <name evidence="2" type="synonym">Acey-tam-1</name>
    <name evidence="2" type="ORF">Y032_0140g2165</name>
</gene>
<feature type="compositionally biased region" description="Low complexity" evidence="1">
    <location>
        <begin position="511"/>
        <end position="525"/>
    </location>
</feature>